<dbReference type="PANTHER" id="PTHR10353:SF36">
    <property type="entry name" value="LP05116P"/>
    <property type="match status" value="1"/>
</dbReference>
<dbReference type="GO" id="GO:0005975">
    <property type="term" value="P:carbohydrate metabolic process"/>
    <property type="evidence" value="ECO:0007669"/>
    <property type="project" value="InterPro"/>
</dbReference>
<dbReference type="PANTHER" id="PTHR10353">
    <property type="entry name" value="GLYCOSYL HYDROLASE"/>
    <property type="match status" value="1"/>
</dbReference>
<dbReference type="AlphaFoldDB" id="J3JV61"/>
<dbReference type="EMBL" id="BT127127">
    <property type="protein sequence ID" value="AEE62089.1"/>
    <property type="molecule type" value="mRNA"/>
</dbReference>
<proteinExistence type="evidence at transcript level"/>
<dbReference type="Gene3D" id="3.20.20.80">
    <property type="entry name" value="Glycosidases"/>
    <property type="match status" value="1"/>
</dbReference>
<evidence type="ECO:0000313" key="8">
    <source>
        <dbReference type="EMBL" id="AEE62089.1"/>
    </source>
</evidence>
<evidence type="ECO:0000256" key="6">
    <source>
        <dbReference type="RuleBase" id="RU003690"/>
    </source>
</evidence>
<evidence type="ECO:0000256" key="1">
    <source>
        <dbReference type="ARBA" id="ARBA00010838"/>
    </source>
</evidence>
<feature type="signal peptide" evidence="7">
    <location>
        <begin position="1"/>
        <end position="17"/>
    </location>
</feature>
<keyword evidence="3" id="KW-0378">Hydrolase</keyword>
<dbReference type="SUPFAM" id="SSF51445">
    <property type="entry name" value="(Trans)glycosidases"/>
    <property type="match status" value="1"/>
</dbReference>
<organism evidence="8">
    <name type="scientific">Dendroctonus ponderosae</name>
    <name type="common">Mountain pine beetle</name>
    <dbReference type="NCBI Taxonomy" id="77166"/>
    <lineage>
        <taxon>Eukaryota</taxon>
        <taxon>Metazoa</taxon>
        <taxon>Ecdysozoa</taxon>
        <taxon>Arthropoda</taxon>
        <taxon>Hexapoda</taxon>
        <taxon>Insecta</taxon>
        <taxon>Pterygota</taxon>
        <taxon>Neoptera</taxon>
        <taxon>Endopterygota</taxon>
        <taxon>Coleoptera</taxon>
        <taxon>Polyphaga</taxon>
        <taxon>Cucujiformia</taxon>
        <taxon>Curculionidae</taxon>
        <taxon>Scolytinae</taxon>
        <taxon>Dendroctonus</taxon>
    </lineage>
</organism>
<keyword evidence="5" id="KW-0326">Glycosidase</keyword>
<dbReference type="FunFam" id="3.20.20.80:FF:000013">
    <property type="entry name" value="lactase-phlorizin hydrolase"/>
    <property type="match status" value="1"/>
</dbReference>
<evidence type="ECO:0000256" key="2">
    <source>
        <dbReference type="ARBA" id="ARBA00011738"/>
    </source>
</evidence>
<dbReference type="OrthoDB" id="65569at2759"/>
<keyword evidence="7" id="KW-0732">Signal</keyword>
<dbReference type="InterPro" id="IPR001360">
    <property type="entry name" value="Glyco_hydro_1"/>
</dbReference>
<evidence type="ECO:0000256" key="3">
    <source>
        <dbReference type="ARBA" id="ARBA00022801"/>
    </source>
</evidence>
<evidence type="ECO:0000256" key="5">
    <source>
        <dbReference type="ARBA" id="ARBA00023295"/>
    </source>
</evidence>
<evidence type="ECO:0000256" key="4">
    <source>
        <dbReference type="ARBA" id="ARBA00023180"/>
    </source>
</evidence>
<reference evidence="8" key="1">
    <citation type="journal article" date="2012" name="Insect Biochem. Mol. Biol.">
        <title>Transcriptome and full-length cDNA resources for the mountain pine beetle, Dendroctonus ponderosae Hopkins, a major insect pest of pine forests.</title>
        <authorList>
            <person name="Keeling C.I."/>
            <person name="Henderson H."/>
            <person name="Li M."/>
            <person name="Yuen M."/>
            <person name="Clark E.L."/>
            <person name="Fraser J.D."/>
            <person name="Huber D.P."/>
            <person name="Liao N.Y."/>
            <person name="Roderick Docking T."/>
            <person name="Birol I."/>
            <person name="Chan S.K."/>
            <person name="Taylor G.A."/>
            <person name="Palmquist D."/>
            <person name="Jones S.J."/>
            <person name="Bohlmann J."/>
        </authorList>
    </citation>
    <scope>NUCLEOTIDE SEQUENCE</scope>
    <source>
        <tissue evidence="8">Midgut and adhering fatbody of emerged adults of both sexes after feeding on lodgepole pine for up to 64 h</tissue>
    </source>
</reference>
<comment type="subunit">
    <text evidence="2">Homodimer.</text>
</comment>
<sequence>MRFGIQYLTALIITASALDVNQNPFPEHFKLGVSTSAYQIEGAWNEDGKGSSIWDDFAHEYPELIQDGSNGDIACDSYHRYKEDVALLKKLGVQLYRFSISWPRILPNGTSNNINEAGIEYYTNLLKLLQENGIEPIVTLYHADLPSVFQEMGGWDNPEIVNYFGDYVRLCFLRFGQYVKYWVTINEPISTCDIGYPYSTGYLVLSESVYLCAYTNMKAHALAYHIYQDEFQKEQQGKISLSSSVTWYEPASNSTDDQEAQDLALQFSLGLFAHPIFVGNWPQVVIDRVGNRSAMEGLPQSRLPEFTREEIDYIKGTYDWFGLNYYTTALAQLAYKVDDLPGNASYDIDKGHISLVDATWKVSGTTSWLHQVPWGLTRLLKWIHENYNQPEIIITENGWSDDGSNLNDSDRIEYVNLHLSSVLDAIYNHNVAVTGYTQWSFMDNFEWSNGYTAKFGAISVDFANENRTRTPKASFYWYQKVIKNRCLNETFDGDVSAVATRTPLLYVVSTALIILKMLY</sequence>
<dbReference type="InterPro" id="IPR017853">
    <property type="entry name" value="GH"/>
</dbReference>
<comment type="similarity">
    <text evidence="1 6">Belongs to the glycosyl hydrolase 1 family.</text>
</comment>
<dbReference type="PRINTS" id="PR00131">
    <property type="entry name" value="GLHYDRLASE1"/>
</dbReference>
<dbReference type="GO" id="GO:0008422">
    <property type="term" value="F:beta-glucosidase activity"/>
    <property type="evidence" value="ECO:0007669"/>
    <property type="project" value="TreeGrafter"/>
</dbReference>
<protein>
    <recommendedName>
        <fullName evidence="9">Myrosinase 1-like</fullName>
    </recommendedName>
</protein>
<dbReference type="Pfam" id="PF00232">
    <property type="entry name" value="Glyco_hydro_1"/>
    <property type="match status" value="1"/>
</dbReference>
<accession>J3JV61</accession>
<evidence type="ECO:0000256" key="7">
    <source>
        <dbReference type="SAM" id="SignalP"/>
    </source>
</evidence>
<keyword evidence="4" id="KW-0325">Glycoprotein</keyword>
<name>J3JV61_DENPD</name>
<dbReference type="HOGENOM" id="CLU_001859_1_3_1"/>
<feature type="chain" id="PRO_5003771970" description="Myrosinase 1-like" evidence="7">
    <location>
        <begin position="18"/>
        <end position="519"/>
    </location>
</feature>
<evidence type="ECO:0008006" key="9">
    <source>
        <dbReference type="Google" id="ProtNLM"/>
    </source>
</evidence>